<feature type="compositionally biased region" description="Pro residues" evidence="1">
    <location>
        <begin position="200"/>
        <end position="211"/>
    </location>
</feature>
<sequence length="388" mass="43852">MESIQKVSLKVQFGDIVKRLISQEYTSLLNLRFAAENSFKELEGTIYKLSYVNYLYGSNCIKYLLEESDLAALIFEAQAFPDRVIKIFVEKEVTLDALCEDTTEINISEEEKDGLEESKTLLKRRIKDSNDKEPEESLLKLQTTPTDEQNPKRKNSILQLKTSQNHLKTPSTSLDPLITPTPNPLLSHPPTTLSSLNPSAPSPLPNPSLPPNPLLQSLLQLQCDISHYLLQTPSAPRSDLFNFLLQHIQNSSQSQSQIPESPCSQDLPEPQNERESEEEEMVPKIEIVKYEQDLTRECGKIGLLSFNVVNKWTETIEISSAVVVDNDFLIEIEDCQLDVKIEPNGGQAKISIPMKTSSIKGTYFVYLALFSEEIGMIRDNEEFIIICD</sequence>
<gene>
    <name evidence="2" type="ORF">ECRASSUSDP1_LOCUS4147</name>
</gene>
<accession>A0AAD1X6Q0</accession>
<feature type="compositionally biased region" description="Low complexity" evidence="1">
    <location>
        <begin position="253"/>
        <end position="265"/>
    </location>
</feature>
<feature type="compositionally biased region" description="Basic and acidic residues" evidence="1">
    <location>
        <begin position="127"/>
        <end position="138"/>
    </location>
</feature>
<feature type="compositionally biased region" description="Polar residues" evidence="1">
    <location>
        <begin position="156"/>
        <end position="174"/>
    </location>
</feature>
<dbReference type="Proteomes" id="UP001295684">
    <property type="component" value="Unassembled WGS sequence"/>
</dbReference>
<protein>
    <submittedName>
        <fullName evidence="2">Uncharacterized protein</fullName>
    </submittedName>
</protein>
<feature type="region of interest" description="Disordered" evidence="1">
    <location>
        <begin position="253"/>
        <end position="280"/>
    </location>
</feature>
<evidence type="ECO:0000313" key="2">
    <source>
        <dbReference type="EMBL" id="CAI2362819.1"/>
    </source>
</evidence>
<feature type="compositionally biased region" description="Low complexity" evidence="1">
    <location>
        <begin position="184"/>
        <end position="199"/>
    </location>
</feature>
<dbReference type="EMBL" id="CAMPGE010003975">
    <property type="protein sequence ID" value="CAI2362819.1"/>
    <property type="molecule type" value="Genomic_DNA"/>
</dbReference>
<feature type="region of interest" description="Disordered" evidence="1">
    <location>
        <begin position="125"/>
        <end position="211"/>
    </location>
</feature>
<evidence type="ECO:0000313" key="3">
    <source>
        <dbReference type="Proteomes" id="UP001295684"/>
    </source>
</evidence>
<organism evidence="2 3">
    <name type="scientific">Euplotes crassus</name>
    <dbReference type="NCBI Taxonomy" id="5936"/>
    <lineage>
        <taxon>Eukaryota</taxon>
        <taxon>Sar</taxon>
        <taxon>Alveolata</taxon>
        <taxon>Ciliophora</taxon>
        <taxon>Intramacronucleata</taxon>
        <taxon>Spirotrichea</taxon>
        <taxon>Hypotrichia</taxon>
        <taxon>Euplotida</taxon>
        <taxon>Euplotidae</taxon>
        <taxon>Moneuplotes</taxon>
    </lineage>
</organism>
<dbReference type="AlphaFoldDB" id="A0AAD1X6Q0"/>
<comment type="caution">
    <text evidence="2">The sequence shown here is derived from an EMBL/GenBank/DDBJ whole genome shotgun (WGS) entry which is preliminary data.</text>
</comment>
<keyword evidence="3" id="KW-1185">Reference proteome</keyword>
<evidence type="ECO:0000256" key="1">
    <source>
        <dbReference type="SAM" id="MobiDB-lite"/>
    </source>
</evidence>
<name>A0AAD1X6Q0_EUPCR</name>
<reference evidence="2" key="1">
    <citation type="submission" date="2023-07" db="EMBL/GenBank/DDBJ databases">
        <authorList>
            <consortium name="AG Swart"/>
            <person name="Singh M."/>
            <person name="Singh A."/>
            <person name="Seah K."/>
            <person name="Emmerich C."/>
        </authorList>
    </citation>
    <scope>NUCLEOTIDE SEQUENCE</scope>
    <source>
        <strain evidence="2">DP1</strain>
    </source>
</reference>
<proteinExistence type="predicted"/>